<dbReference type="Gene3D" id="3.90.70.10">
    <property type="entry name" value="Cysteine proteinases"/>
    <property type="match status" value="1"/>
</dbReference>
<name>K1SV73_9ZZZZ</name>
<keyword evidence="2" id="KW-0378">Hydrolase</keyword>
<dbReference type="EMBL" id="AJWZ01006588">
    <property type="protein sequence ID" value="EKC59349.1"/>
    <property type="molecule type" value="Genomic_DNA"/>
</dbReference>
<keyword evidence="2" id="KW-0645">Protease</keyword>
<dbReference type="Pfam" id="PF00112">
    <property type="entry name" value="Peptidase_C1"/>
    <property type="match status" value="1"/>
</dbReference>
<feature type="non-terminal residue" evidence="2">
    <location>
        <position position="1"/>
    </location>
</feature>
<dbReference type="SUPFAM" id="SSF54001">
    <property type="entry name" value="Cysteine proteinases"/>
    <property type="match status" value="1"/>
</dbReference>
<dbReference type="InterPro" id="IPR038765">
    <property type="entry name" value="Papain-like_cys_pep_sf"/>
</dbReference>
<protein>
    <submittedName>
        <fullName evidence="2">Cysteine protease</fullName>
    </submittedName>
</protein>
<dbReference type="InterPro" id="IPR000668">
    <property type="entry name" value="Peptidase_C1A_C"/>
</dbReference>
<evidence type="ECO:0000313" key="2">
    <source>
        <dbReference type="EMBL" id="EKC59349.1"/>
    </source>
</evidence>
<feature type="domain" description="Peptidase C1A papain C-terminal" evidence="1">
    <location>
        <begin position="2"/>
        <end position="32"/>
    </location>
</feature>
<dbReference type="PROSITE" id="PS00139">
    <property type="entry name" value="THIOL_PROTEASE_CYS"/>
    <property type="match status" value="1"/>
</dbReference>
<dbReference type="GO" id="GO:0008234">
    <property type="term" value="F:cysteine-type peptidase activity"/>
    <property type="evidence" value="ECO:0007669"/>
    <property type="project" value="InterPro"/>
</dbReference>
<dbReference type="InterPro" id="IPR000169">
    <property type="entry name" value="Pept_cys_AS"/>
</dbReference>
<dbReference type="AlphaFoldDB" id="K1SV73"/>
<proteinExistence type="predicted"/>
<evidence type="ECO:0000259" key="1">
    <source>
        <dbReference type="Pfam" id="PF00112"/>
    </source>
</evidence>
<gene>
    <name evidence="2" type="ORF">OBE_09542</name>
</gene>
<reference evidence="2" key="1">
    <citation type="journal article" date="2013" name="Environ. Microbiol.">
        <title>Microbiota from the distal guts of lean and obese adolescents exhibit partial functional redundancy besides clear differences in community structure.</title>
        <authorList>
            <person name="Ferrer M."/>
            <person name="Ruiz A."/>
            <person name="Lanza F."/>
            <person name="Haange S.B."/>
            <person name="Oberbach A."/>
            <person name="Till H."/>
            <person name="Bargiela R."/>
            <person name="Campoy C."/>
            <person name="Segura M.T."/>
            <person name="Richter M."/>
            <person name="von Bergen M."/>
            <person name="Seifert J."/>
            <person name="Suarez A."/>
        </authorList>
    </citation>
    <scope>NUCLEOTIDE SEQUENCE</scope>
</reference>
<feature type="non-terminal residue" evidence="2">
    <location>
        <position position="184"/>
    </location>
</feature>
<dbReference type="GO" id="GO:0006508">
    <property type="term" value="P:proteolysis"/>
    <property type="evidence" value="ECO:0007669"/>
    <property type="project" value="UniProtKB-KW"/>
</dbReference>
<sequence length="184" mass="20246">GYITSVKNQGNWGICWAFSSTAISEASLIKEFPDKFNSGNTDLSENLLAYMLSHPSLYGKLNSSGDYATYTASSATDYLTLGGNVWAAGLGLMNGIGPYNENSDYPYSEDNTPSIVNKNFTESEYYEVRNSSVAKITGVFQAHINNNSDNDEFKQLIMDYGAASLSYNENYTDNKFGEDGSSYY</sequence>
<comment type="caution">
    <text evidence="2">The sequence shown here is derived from an EMBL/GenBank/DDBJ whole genome shotgun (WGS) entry which is preliminary data.</text>
</comment>
<accession>K1SV73</accession>
<organism evidence="2">
    <name type="scientific">human gut metagenome</name>
    <dbReference type="NCBI Taxonomy" id="408170"/>
    <lineage>
        <taxon>unclassified sequences</taxon>
        <taxon>metagenomes</taxon>
        <taxon>organismal metagenomes</taxon>
    </lineage>
</organism>